<feature type="transmembrane region" description="Helical" evidence="1">
    <location>
        <begin position="151"/>
        <end position="179"/>
    </location>
</feature>
<reference evidence="2" key="1">
    <citation type="submission" date="2023-03" db="EMBL/GenBank/DDBJ databases">
        <title>Massive genome expansion in bonnet fungi (Mycena s.s.) driven by repeated elements and novel gene families across ecological guilds.</title>
        <authorList>
            <consortium name="Lawrence Berkeley National Laboratory"/>
            <person name="Harder C.B."/>
            <person name="Miyauchi S."/>
            <person name="Viragh M."/>
            <person name="Kuo A."/>
            <person name="Thoen E."/>
            <person name="Andreopoulos B."/>
            <person name="Lu D."/>
            <person name="Skrede I."/>
            <person name="Drula E."/>
            <person name="Henrissat B."/>
            <person name="Morin E."/>
            <person name="Kohler A."/>
            <person name="Barry K."/>
            <person name="LaButti K."/>
            <person name="Morin E."/>
            <person name="Salamov A."/>
            <person name="Lipzen A."/>
            <person name="Mereny Z."/>
            <person name="Hegedus B."/>
            <person name="Baldrian P."/>
            <person name="Stursova M."/>
            <person name="Weitz H."/>
            <person name="Taylor A."/>
            <person name="Grigoriev I.V."/>
            <person name="Nagy L.G."/>
            <person name="Martin F."/>
            <person name="Kauserud H."/>
        </authorList>
    </citation>
    <scope>NUCLEOTIDE SEQUENCE</scope>
    <source>
        <strain evidence="2">CBHHK067</strain>
    </source>
</reference>
<evidence type="ECO:0000313" key="3">
    <source>
        <dbReference type="Proteomes" id="UP001221757"/>
    </source>
</evidence>
<keyword evidence="1" id="KW-0472">Membrane</keyword>
<feature type="transmembrane region" description="Helical" evidence="1">
    <location>
        <begin position="200"/>
        <end position="223"/>
    </location>
</feature>
<gene>
    <name evidence="2" type="ORF">B0H17DRAFT_1220211</name>
</gene>
<keyword evidence="1" id="KW-1133">Transmembrane helix</keyword>
<dbReference type="Proteomes" id="UP001221757">
    <property type="component" value="Unassembled WGS sequence"/>
</dbReference>
<evidence type="ECO:0000256" key="1">
    <source>
        <dbReference type="SAM" id="Phobius"/>
    </source>
</evidence>
<dbReference type="EMBL" id="JARKIE010000794">
    <property type="protein sequence ID" value="KAJ7616736.1"/>
    <property type="molecule type" value="Genomic_DNA"/>
</dbReference>
<keyword evidence="3" id="KW-1185">Reference proteome</keyword>
<protein>
    <recommendedName>
        <fullName evidence="4">Transmembrane protein</fullName>
    </recommendedName>
</protein>
<organism evidence="2 3">
    <name type="scientific">Mycena rosella</name>
    <name type="common">Pink bonnet</name>
    <name type="synonym">Agaricus rosellus</name>
    <dbReference type="NCBI Taxonomy" id="1033263"/>
    <lineage>
        <taxon>Eukaryota</taxon>
        <taxon>Fungi</taxon>
        <taxon>Dikarya</taxon>
        <taxon>Basidiomycota</taxon>
        <taxon>Agaricomycotina</taxon>
        <taxon>Agaricomycetes</taxon>
        <taxon>Agaricomycetidae</taxon>
        <taxon>Agaricales</taxon>
        <taxon>Marasmiineae</taxon>
        <taxon>Mycenaceae</taxon>
        <taxon>Mycena</taxon>
    </lineage>
</organism>
<feature type="transmembrane region" description="Helical" evidence="1">
    <location>
        <begin position="121"/>
        <end position="145"/>
    </location>
</feature>
<feature type="transmembrane region" description="Helical" evidence="1">
    <location>
        <begin position="52"/>
        <end position="73"/>
    </location>
</feature>
<sequence>MGGTQIVPNQFVVAYGVQLASSWVNMVLYALELVVCLRYFQRSSRPLPHKIGVGAMVLCDTLCTMAINADVFVTFELFVRKASLQTATIPPSVTIFMTYCTASIVQLFLIHLYFVLIRNQLVTAFLGFLVAVHLGFSFAAGIMIFTEWFTAQHLIFTVAAVGAILCGLTDILIAGCLGTKFFNFKLEYRHGSTPSLIRRIFILSLTSGAIVASTTILMITLFVENNIGKSFSSLLSSLEYDNASGPAFDFFFSCQGRVYALTLLVNFLSDSSAKSMKSGKRESDIEFRADASPTRISISGVLKFPPPPLYSPMSVDSLKELPPIPAMARAQGSASFAPALFTAFHSRSTSGPPTGLTFQTVGVTRMISSPVDRSPSLTRANFGVLNR</sequence>
<proteinExistence type="predicted"/>
<dbReference type="AlphaFoldDB" id="A0AAD7BBY3"/>
<comment type="caution">
    <text evidence="2">The sequence shown here is derived from an EMBL/GenBank/DDBJ whole genome shotgun (WGS) entry which is preliminary data.</text>
</comment>
<feature type="transmembrane region" description="Helical" evidence="1">
    <location>
        <begin position="20"/>
        <end position="40"/>
    </location>
</feature>
<evidence type="ECO:0000313" key="2">
    <source>
        <dbReference type="EMBL" id="KAJ7616736.1"/>
    </source>
</evidence>
<feature type="transmembrane region" description="Helical" evidence="1">
    <location>
        <begin position="93"/>
        <end position="114"/>
    </location>
</feature>
<evidence type="ECO:0008006" key="4">
    <source>
        <dbReference type="Google" id="ProtNLM"/>
    </source>
</evidence>
<keyword evidence="1" id="KW-0812">Transmembrane</keyword>
<accession>A0AAD7BBY3</accession>
<name>A0AAD7BBY3_MYCRO</name>